<gene>
    <name evidence="1" type="ORF">BSK52_01805</name>
</gene>
<reference evidence="1 2" key="1">
    <citation type="submission" date="2016-10" db="EMBL/GenBank/DDBJ databases">
        <title>Paenibacillus species isolates.</title>
        <authorList>
            <person name="Beno S.M."/>
        </authorList>
    </citation>
    <scope>NUCLEOTIDE SEQUENCE [LARGE SCALE GENOMIC DNA]</scope>
    <source>
        <strain evidence="1 2">FSL H7-0710</strain>
    </source>
</reference>
<accession>A0A1R0YA81</accession>
<dbReference type="AlphaFoldDB" id="A0A1R0YA81"/>
<proteinExistence type="predicted"/>
<evidence type="ECO:0008006" key="3">
    <source>
        <dbReference type="Google" id="ProtNLM"/>
    </source>
</evidence>
<protein>
    <recommendedName>
        <fullName evidence="3">DNA-binding protein</fullName>
    </recommendedName>
</protein>
<evidence type="ECO:0000313" key="2">
    <source>
        <dbReference type="Proteomes" id="UP000187439"/>
    </source>
</evidence>
<dbReference type="OrthoDB" id="2666489at2"/>
<comment type="caution">
    <text evidence="1">The sequence shown here is derived from an EMBL/GenBank/DDBJ whole genome shotgun (WGS) entry which is preliminary data.</text>
</comment>
<organism evidence="1 2">
    <name type="scientific">Paenibacillus odorifer</name>
    <dbReference type="NCBI Taxonomy" id="189426"/>
    <lineage>
        <taxon>Bacteria</taxon>
        <taxon>Bacillati</taxon>
        <taxon>Bacillota</taxon>
        <taxon>Bacilli</taxon>
        <taxon>Bacillales</taxon>
        <taxon>Paenibacillaceae</taxon>
        <taxon>Paenibacillus</taxon>
    </lineage>
</organism>
<dbReference type="Proteomes" id="UP000187439">
    <property type="component" value="Unassembled WGS sequence"/>
</dbReference>
<sequence>MRSTRIPKGYTPVTYEQLAYMTGLSVDEMKRCAADMQVAGVLRLISDGRNLYYKLNLGEAVHNG</sequence>
<name>A0A1R0YA81_9BACL</name>
<evidence type="ECO:0000313" key="1">
    <source>
        <dbReference type="EMBL" id="OMD44288.1"/>
    </source>
</evidence>
<dbReference type="EMBL" id="MPTC01000001">
    <property type="protein sequence ID" value="OMD44288.1"/>
    <property type="molecule type" value="Genomic_DNA"/>
</dbReference>
<dbReference type="RefSeq" id="WP_076116648.1">
    <property type="nucleotide sequence ID" value="NZ_MPTC01000001.1"/>
</dbReference>